<comment type="caution">
    <text evidence="1">The sequence shown here is derived from an EMBL/GenBank/DDBJ whole genome shotgun (WGS) entry which is preliminary data.</text>
</comment>
<reference evidence="1" key="1">
    <citation type="submission" date="2021-03" db="EMBL/GenBank/DDBJ databases">
        <authorList>
            <person name="Tran Van P."/>
        </authorList>
    </citation>
    <scope>NUCLEOTIDE SEQUENCE</scope>
</reference>
<evidence type="ECO:0000313" key="2">
    <source>
        <dbReference type="Proteomes" id="UP001153148"/>
    </source>
</evidence>
<gene>
    <name evidence="1" type="ORF">TPAB3V08_LOCUS53</name>
</gene>
<keyword evidence="2" id="KW-1185">Reference proteome</keyword>
<dbReference type="Proteomes" id="UP001153148">
    <property type="component" value="Unassembled WGS sequence"/>
</dbReference>
<dbReference type="EMBL" id="CAJPIN010000043">
    <property type="protein sequence ID" value="CAG2052947.1"/>
    <property type="molecule type" value="Genomic_DNA"/>
</dbReference>
<evidence type="ECO:0000313" key="1">
    <source>
        <dbReference type="EMBL" id="CAG2052947.1"/>
    </source>
</evidence>
<accession>A0ABN7NAS8</accession>
<protein>
    <submittedName>
        <fullName evidence="1">Uncharacterized protein</fullName>
    </submittedName>
</protein>
<organism evidence="1 2">
    <name type="scientific">Timema podura</name>
    <name type="common">Walking stick</name>
    <dbReference type="NCBI Taxonomy" id="61482"/>
    <lineage>
        <taxon>Eukaryota</taxon>
        <taxon>Metazoa</taxon>
        <taxon>Ecdysozoa</taxon>
        <taxon>Arthropoda</taxon>
        <taxon>Hexapoda</taxon>
        <taxon>Insecta</taxon>
        <taxon>Pterygota</taxon>
        <taxon>Neoptera</taxon>
        <taxon>Polyneoptera</taxon>
        <taxon>Phasmatodea</taxon>
        <taxon>Timematodea</taxon>
        <taxon>Timematoidea</taxon>
        <taxon>Timematidae</taxon>
        <taxon>Timema</taxon>
    </lineage>
</organism>
<name>A0ABN7NAS8_TIMPD</name>
<sequence>MIQTSIHMCVGMRKVKLRGSVFEFMWKESGKPFRKNKLQYNRPGSNNDLPVIGSIVYCENDALDHVVIKAVHKDSMSKLANHFASNVNWATQFNVGSEPRWRPGISHIHKLVLIHVLSEGKGEFGNQINLCRDRRIEPRTSSTDLVGPRPTGWETYPQASQVRWEIEACILLPDIRLYLEEEVYLHLSGGSVETHFGKTILSTTDRDSKPNLPIIYSLVYCESSAFNHVAT</sequence>
<proteinExistence type="predicted"/>